<dbReference type="SUPFAM" id="SSF52058">
    <property type="entry name" value="L domain-like"/>
    <property type="match status" value="2"/>
</dbReference>
<evidence type="ECO:0000256" key="8">
    <source>
        <dbReference type="ARBA" id="ARBA00023136"/>
    </source>
</evidence>
<dbReference type="InterPro" id="IPR003591">
    <property type="entry name" value="Leu-rich_rpt_typical-subtyp"/>
</dbReference>
<proteinExistence type="inferred from homology"/>
<dbReference type="InterPro" id="IPR011009">
    <property type="entry name" value="Kinase-like_dom_sf"/>
</dbReference>
<dbReference type="PROSITE" id="PS00108">
    <property type="entry name" value="PROTEIN_KINASE_ST"/>
    <property type="match status" value="1"/>
</dbReference>
<dbReference type="PANTHER" id="PTHR27008">
    <property type="entry name" value="OS04G0122200 PROTEIN"/>
    <property type="match status" value="1"/>
</dbReference>
<dbReference type="InterPro" id="IPR001245">
    <property type="entry name" value="Ser-Thr/Tyr_kinase_cat_dom"/>
</dbReference>
<dbReference type="SUPFAM" id="SSF56112">
    <property type="entry name" value="Protein kinase-like (PK-like)"/>
    <property type="match status" value="1"/>
</dbReference>
<dbReference type="InterPro" id="IPR051809">
    <property type="entry name" value="Plant_receptor-like_S/T_kinase"/>
</dbReference>
<evidence type="ECO:0000256" key="6">
    <source>
        <dbReference type="ARBA" id="ARBA00022737"/>
    </source>
</evidence>
<dbReference type="SMART" id="SM00369">
    <property type="entry name" value="LRR_TYP"/>
    <property type="match status" value="13"/>
</dbReference>
<evidence type="ECO:0000313" key="11">
    <source>
        <dbReference type="EMBL" id="WJZ96907.1"/>
    </source>
</evidence>
<dbReference type="Proteomes" id="UP001227230">
    <property type="component" value="Chromosome 10"/>
</dbReference>
<evidence type="ECO:0000256" key="2">
    <source>
        <dbReference type="ARBA" id="ARBA00008684"/>
    </source>
</evidence>
<keyword evidence="3" id="KW-0433">Leucine-rich repeat</keyword>
<feature type="domain" description="Protein kinase" evidence="10">
    <location>
        <begin position="839"/>
        <end position="1124"/>
    </location>
</feature>
<keyword evidence="4 9" id="KW-0812">Transmembrane</keyword>
<evidence type="ECO:0000256" key="3">
    <source>
        <dbReference type="ARBA" id="ARBA00022614"/>
    </source>
</evidence>
<gene>
    <name evidence="11" type="ORF">VitviT2T_015551</name>
</gene>
<keyword evidence="8 9" id="KW-0472">Membrane</keyword>
<dbReference type="InterPro" id="IPR055414">
    <property type="entry name" value="LRR_R13L4/SHOC2-like"/>
</dbReference>
<evidence type="ECO:0000256" key="9">
    <source>
        <dbReference type="SAM" id="Phobius"/>
    </source>
</evidence>
<comment type="subcellular location">
    <subcellularLocation>
        <location evidence="1">Membrane</location>
    </subcellularLocation>
</comment>
<dbReference type="CDD" id="cd14066">
    <property type="entry name" value="STKc_IRAK"/>
    <property type="match status" value="1"/>
</dbReference>
<dbReference type="SUPFAM" id="SSF52047">
    <property type="entry name" value="RNI-like"/>
    <property type="match status" value="1"/>
</dbReference>
<evidence type="ECO:0000313" key="12">
    <source>
        <dbReference type="Proteomes" id="UP001227230"/>
    </source>
</evidence>
<keyword evidence="6" id="KW-0677">Repeat</keyword>
<evidence type="ECO:0000259" key="10">
    <source>
        <dbReference type="PROSITE" id="PS50011"/>
    </source>
</evidence>
<protein>
    <recommendedName>
        <fullName evidence="10">Protein kinase domain-containing protein</fullName>
    </recommendedName>
</protein>
<dbReference type="InterPro" id="IPR013210">
    <property type="entry name" value="LRR_N_plant-typ"/>
</dbReference>
<dbReference type="Pfam" id="PF13855">
    <property type="entry name" value="LRR_8"/>
    <property type="match status" value="2"/>
</dbReference>
<evidence type="ECO:0000256" key="5">
    <source>
        <dbReference type="ARBA" id="ARBA00022729"/>
    </source>
</evidence>
<feature type="transmembrane region" description="Helical" evidence="9">
    <location>
        <begin position="782"/>
        <end position="804"/>
    </location>
</feature>
<reference evidence="11 12" key="1">
    <citation type="journal article" date="2023" name="Hortic Res">
        <title>The complete reference genome for grapevine (Vitis vinifera L.) genetics and breeding.</title>
        <authorList>
            <person name="Shi X."/>
            <person name="Cao S."/>
            <person name="Wang X."/>
            <person name="Huang S."/>
            <person name="Wang Y."/>
            <person name="Liu Z."/>
            <person name="Liu W."/>
            <person name="Leng X."/>
            <person name="Peng Y."/>
            <person name="Wang N."/>
            <person name="Wang Y."/>
            <person name="Ma Z."/>
            <person name="Xu X."/>
            <person name="Zhang F."/>
            <person name="Xue H."/>
            <person name="Zhong H."/>
            <person name="Wang Y."/>
            <person name="Zhang K."/>
            <person name="Velt A."/>
            <person name="Avia K."/>
            <person name="Holtgrawe D."/>
            <person name="Grimplet J."/>
            <person name="Matus J.T."/>
            <person name="Ware D."/>
            <person name="Wu X."/>
            <person name="Wang H."/>
            <person name="Liu C."/>
            <person name="Fang Y."/>
            <person name="Rustenholz C."/>
            <person name="Cheng Z."/>
            <person name="Xiao H."/>
            <person name="Zhou Y."/>
        </authorList>
    </citation>
    <scope>NUCLEOTIDE SEQUENCE [LARGE SCALE GENOMIC DNA]</scope>
    <source>
        <strain evidence="12">cv. Pinot noir / PN40024</strain>
        <tissue evidence="11">Leaf</tissue>
    </source>
</reference>
<accession>A0ABY9CQN9</accession>
<sequence>MVLSINLVDEFALIALKAHITYDSQGILATNWSTKSPHCSWIGISCNAPQQSVSAINLSNMGLEGTIAPQVGNLSFLVSLDLSDNYFHGSLPKDIGKCKELQQLNLFNNKLVGGIPEAICNLSKLEELYLGNNQLIGEIPKKMNHLQNLKVLSFPMNNLTGSIPATIFNISSLLNISLSNNNLSGSLPMDMCYANPKLKELNLSSNHLSGKIPTGLGQCIQLQVISLAYNDFTGSIPSGIDNLVELQRLSLQNNSFTVIAFTDNSLSGSLPKDICKHLPNLQGLSLSQNHLSGQLPTTLSLCGELLFLSLSFNKFRGSIPKEIGNLSKLEEIYLGTNSLIGSIPTSFGNLKALKFLNLGINNLTGTVPEAIFNISKLQSLAMVKNHLSGSLPSSIGTWLPDLEGLFIAGNEFSGIIPMSISNMSKLTVLGLSANSFTGNVPKDLGNLTKLKVLDLAGNQLTDEHVASEVGFLTSLTNCKFLKNLWIGNIPFKGTLPNSLGNLPIALESFIASACQFRGTIPTGIGNLTNLIRLDLGANDLTGSIPTTLGQLQKLQWLYIAGNRIRGSIPNDLCHLKDLGYLFLSSNKLSGSIPSCFGDLLALQELFLDSNVLAFNIPTSLWSLRDLLALNLSSNFLTGNLPPEVGNMKSITTLDLSKNLVSGYIPSKMGKLQSLITLSLSQNRLQGPIPIEFGDLVSLESLDLSQNNLSGTIPKSLEALIYLKYLNVSLNKLQGEIPNGGPFINFTAESFMFNEALCGAPHFQVMACDKNNRTQSWKTKSFILKYILLPVGSIVTLVVFIVLWIRRRDNMEIPTPIDSWLPGTHEKISHQQLLYATNDFGEDNLIGKGSQGMVYKGVLSNGLTVAIKVFNLEFQGALRSFDSECEVMQGIRHRNLVRIITCCSNLDFKALVLEYMPNGSLEKWLYSHNYFLDLIQRLNIMIDVASALEYLHHDCSSLVVHCDLKPSNVLLDDDMVAHVADFGIAKLLTKTESMQQTKTLGTIGYMAPEHGSDGIVSTKSDVYSYGILLMEVFSRKKPMDEMFTGGLTLKTWVESLSNSVIQVVDANLLRREDEDLATKLSCLSSIMALALACTTNSPEKRLNMKDAVVELKKSKMKLLMIMEFINNGNSNHQAFGDPSKMACMKLHELHPASWNLVDKVAGAGFNVVVPDFFYGDPFLLETNIPVWIKSAWNDKGFEDAKPIIIELRSKGINAIGAAGF</sequence>
<dbReference type="InterPro" id="IPR000719">
    <property type="entry name" value="Prot_kinase_dom"/>
</dbReference>
<name>A0ABY9CQN9_VITVI</name>
<dbReference type="Pfam" id="PF08263">
    <property type="entry name" value="LRRNT_2"/>
    <property type="match status" value="1"/>
</dbReference>
<evidence type="ECO:0000256" key="4">
    <source>
        <dbReference type="ARBA" id="ARBA00022692"/>
    </source>
</evidence>
<dbReference type="PROSITE" id="PS50011">
    <property type="entry name" value="PROTEIN_KINASE_DOM"/>
    <property type="match status" value="1"/>
</dbReference>
<dbReference type="SMART" id="SM00365">
    <property type="entry name" value="LRR_SD22"/>
    <property type="match status" value="8"/>
</dbReference>
<dbReference type="InterPro" id="IPR032675">
    <property type="entry name" value="LRR_dom_sf"/>
</dbReference>
<keyword evidence="12" id="KW-1185">Reference proteome</keyword>
<dbReference type="Gene3D" id="1.10.510.10">
    <property type="entry name" value="Transferase(Phosphotransferase) domain 1"/>
    <property type="match status" value="1"/>
</dbReference>
<dbReference type="SMART" id="SM00220">
    <property type="entry name" value="S_TKc"/>
    <property type="match status" value="1"/>
</dbReference>
<dbReference type="EMBL" id="CP126657">
    <property type="protein sequence ID" value="WJZ96907.1"/>
    <property type="molecule type" value="Genomic_DNA"/>
</dbReference>
<organism evidence="11 12">
    <name type="scientific">Vitis vinifera</name>
    <name type="common">Grape</name>
    <dbReference type="NCBI Taxonomy" id="29760"/>
    <lineage>
        <taxon>Eukaryota</taxon>
        <taxon>Viridiplantae</taxon>
        <taxon>Streptophyta</taxon>
        <taxon>Embryophyta</taxon>
        <taxon>Tracheophyta</taxon>
        <taxon>Spermatophyta</taxon>
        <taxon>Magnoliopsida</taxon>
        <taxon>eudicotyledons</taxon>
        <taxon>Gunneridae</taxon>
        <taxon>Pentapetalae</taxon>
        <taxon>rosids</taxon>
        <taxon>Vitales</taxon>
        <taxon>Vitaceae</taxon>
        <taxon>Viteae</taxon>
        <taxon>Vitis</taxon>
    </lineage>
</organism>
<dbReference type="InterPro" id="IPR008271">
    <property type="entry name" value="Ser/Thr_kinase_AS"/>
</dbReference>
<keyword evidence="5" id="KW-0732">Signal</keyword>
<dbReference type="Gene3D" id="3.30.200.20">
    <property type="entry name" value="Phosphorylase Kinase, domain 1"/>
    <property type="match status" value="1"/>
</dbReference>
<evidence type="ECO:0000256" key="7">
    <source>
        <dbReference type="ARBA" id="ARBA00022989"/>
    </source>
</evidence>
<dbReference type="Pfam" id="PF07714">
    <property type="entry name" value="PK_Tyr_Ser-Thr"/>
    <property type="match status" value="1"/>
</dbReference>
<keyword evidence="7 9" id="KW-1133">Transmembrane helix</keyword>
<evidence type="ECO:0000256" key="1">
    <source>
        <dbReference type="ARBA" id="ARBA00004370"/>
    </source>
</evidence>
<dbReference type="Pfam" id="PF23598">
    <property type="entry name" value="LRR_14"/>
    <property type="match status" value="1"/>
</dbReference>
<comment type="similarity">
    <text evidence="2">Belongs to the protein kinase superfamily. Ser/Thr protein kinase family.</text>
</comment>
<dbReference type="PANTHER" id="PTHR27008:SF585">
    <property type="entry name" value="PROTEIN KINASE DOMAIN-CONTAINING PROTEIN"/>
    <property type="match status" value="1"/>
</dbReference>
<dbReference type="Pfam" id="PF00560">
    <property type="entry name" value="LRR_1"/>
    <property type="match status" value="7"/>
</dbReference>
<dbReference type="InterPro" id="IPR001611">
    <property type="entry name" value="Leu-rich_rpt"/>
</dbReference>
<dbReference type="Gene3D" id="3.80.10.10">
    <property type="entry name" value="Ribonuclease Inhibitor"/>
    <property type="match status" value="5"/>
</dbReference>